<reference evidence="1 2" key="1">
    <citation type="submission" date="2016-05" db="EMBL/GenBank/DDBJ databases">
        <title>Nuclear genome of Blastocystis sp. subtype 1 NandII.</title>
        <authorList>
            <person name="Gentekaki E."/>
            <person name="Curtis B."/>
            <person name="Stairs C."/>
            <person name="Eme L."/>
            <person name="Herman E."/>
            <person name="Klimes V."/>
            <person name="Arias M.C."/>
            <person name="Elias M."/>
            <person name="Hilliou F."/>
            <person name="Klute M."/>
            <person name="Malik S.-B."/>
            <person name="Pightling A."/>
            <person name="Rachubinski R."/>
            <person name="Salas D."/>
            <person name="Schlacht A."/>
            <person name="Suga H."/>
            <person name="Archibald J."/>
            <person name="Ball S.G."/>
            <person name="Clark G."/>
            <person name="Dacks J."/>
            <person name="Van Der Giezen M."/>
            <person name="Tsaousis A."/>
            <person name="Roger A."/>
        </authorList>
    </citation>
    <scope>NUCLEOTIDE SEQUENCE [LARGE SCALE GENOMIC DNA]</scope>
    <source>
        <strain evidence="2">ATCC 50177 / NandII</strain>
    </source>
</reference>
<evidence type="ECO:0008006" key="3">
    <source>
        <dbReference type="Google" id="ProtNLM"/>
    </source>
</evidence>
<organism evidence="1 2">
    <name type="scientific">Blastocystis sp. subtype 1 (strain ATCC 50177 / NandII)</name>
    <dbReference type="NCBI Taxonomy" id="478820"/>
    <lineage>
        <taxon>Eukaryota</taxon>
        <taxon>Sar</taxon>
        <taxon>Stramenopiles</taxon>
        <taxon>Bigyra</taxon>
        <taxon>Opalozoa</taxon>
        <taxon>Opalinata</taxon>
        <taxon>Blastocystidae</taxon>
        <taxon>Blastocystis</taxon>
    </lineage>
</organism>
<dbReference type="AlphaFoldDB" id="A0A196SBB5"/>
<comment type="caution">
    <text evidence="1">The sequence shown here is derived from an EMBL/GenBank/DDBJ whole genome shotgun (WGS) entry which is preliminary data.</text>
</comment>
<evidence type="ECO:0000313" key="1">
    <source>
        <dbReference type="EMBL" id="OAO14345.1"/>
    </source>
</evidence>
<dbReference type="EMBL" id="LXWW01000255">
    <property type="protein sequence ID" value="OAO14345.1"/>
    <property type="molecule type" value="Genomic_DNA"/>
</dbReference>
<protein>
    <recommendedName>
        <fullName evidence="3">LisH domain-containing protein</fullName>
    </recommendedName>
</protein>
<sequence>MDQELKLTPKQKEEAKDCLFKLLKENGTYDELYQIVRSKVDGAVFAPQSHPKKESRNPVLTAFCEKRTSPVITGFIIDYLRTLGLNQTLAAFKSEASQATFFERSVLVDMLSIQSRDNEPLLSCIYNASGETSVPAGDLQMKSTDRLHTSFDDQYDQQNSVDLFNKLK</sequence>
<dbReference type="PROSITE" id="PS50896">
    <property type="entry name" value="LISH"/>
    <property type="match status" value="1"/>
</dbReference>
<gene>
    <name evidence="1" type="ORF">AV274_3935</name>
</gene>
<dbReference type="InterPro" id="IPR006594">
    <property type="entry name" value="LisH"/>
</dbReference>
<dbReference type="Gene3D" id="1.20.960.40">
    <property type="match status" value="1"/>
</dbReference>
<proteinExistence type="predicted"/>
<dbReference type="Proteomes" id="UP000078348">
    <property type="component" value="Unassembled WGS sequence"/>
</dbReference>
<accession>A0A196SBB5</accession>
<name>A0A196SBB5_BLAHN</name>
<keyword evidence="2" id="KW-1185">Reference proteome</keyword>
<evidence type="ECO:0000313" key="2">
    <source>
        <dbReference type="Proteomes" id="UP000078348"/>
    </source>
</evidence>